<name>A0A1X0Q5E2_9MICR</name>
<dbReference type="EMBL" id="LTAI01002239">
    <property type="protein sequence ID" value="ORD92834.1"/>
    <property type="molecule type" value="Genomic_DNA"/>
</dbReference>
<protein>
    <submittedName>
        <fullName evidence="2">Uncharacterized protein</fullName>
    </submittedName>
</protein>
<evidence type="ECO:0000313" key="3">
    <source>
        <dbReference type="Proteomes" id="UP000192501"/>
    </source>
</evidence>
<reference evidence="2 3" key="1">
    <citation type="journal article" date="2017" name="Environ. Microbiol.">
        <title>Decay of the glycolytic pathway and adaptation to intranuclear parasitism within Enterocytozoonidae microsporidia.</title>
        <authorList>
            <person name="Wiredu Boakye D."/>
            <person name="Jaroenlak P."/>
            <person name="Prachumwat A."/>
            <person name="Williams T.A."/>
            <person name="Bateman K.S."/>
            <person name="Itsathitphaisarn O."/>
            <person name="Sritunyalucksana K."/>
            <person name="Paszkiewicz K.H."/>
            <person name="Moore K.A."/>
            <person name="Stentiford G.D."/>
            <person name="Williams B.A."/>
        </authorList>
    </citation>
    <scope>NUCLEOTIDE SEQUENCE [LARGE SCALE GENOMIC DNA]</scope>
    <source>
        <strain evidence="3">canceri</strain>
    </source>
</reference>
<accession>A0A1X0Q5E2</accession>
<gene>
    <name evidence="2" type="ORF">A0H76_3080</name>
</gene>
<sequence>MNRSIILKALLFIIKINSTEEYSLQLEEECKKHKTNSNDQDKLNEDIGLEYDKNFEKLDVCRKVNCEIQSNDQNPFIKKYKPNFDLIINEDSVFELYYSKIIKCIGEYYLSILDEKSYNRFMSELDRLTYFLMNFYRDYLILINITKLYKNAKHLTKQQCCDFKLKNKKIKEIAKKFIELKWNNKYSLNDNHKFKSKKNFKFMNSLTDRTFILIKNTTLEGIISDFNNDSFMKDYFEQHVLLLRWNYMACLIRISSSINLFNNINYSIFEIDKAEIKIKKHVEENPIFNFYYYEFIHFEMNKLCCCISKLKTTLEKI</sequence>
<dbReference type="VEuPathDB" id="MicrosporidiaDB:HERIO_916"/>
<feature type="non-terminal residue" evidence="2">
    <location>
        <position position="317"/>
    </location>
</feature>
<evidence type="ECO:0000313" key="2">
    <source>
        <dbReference type="EMBL" id="ORD92834.1"/>
    </source>
</evidence>
<dbReference type="VEuPathDB" id="MicrosporidiaDB:A0H76_3080"/>
<keyword evidence="1" id="KW-0732">Signal</keyword>
<dbReference type="VEuPathDB" id="MicrosporidiaDB:HERIO_2523"/>
<proteinExistence type="predicted"/>
<organism evidence="2 3">
    <name type="scientific">Hepatospora eriocheir</name>
    <dbReference type="NCBI Taxonomy" id="1081669"/>
    <lineage>
        <taxon>Eukaryota</taxon>
        <taxon>Fungi</taxon>
        <taxon>Fungi incertae sedis</taxon>
        <taxon>Microsporidia</taxon>
        <taxon>Hepatosporidae</taxon>
        <taxon>Hepatospora</taxon>
    </lineage>
</organism>
<dbReference type="AlphaFoldDB" id="A0A1X0Q5E2"/>
<feature type="chain" id="PRO_5010889407" evidence="1">
    <location>
        <begin position="22"/>
        <end position="317"/>
    </location>
</feature>
<evidence type="ECO:0000256" key="1">
    <source>
        <dbReference type="SAM" id="SignalP"/>
    </source>
</evidence>
<comment type="caution">
    <text evidence="2">The sequence shown here is derived from an EMBL/GenBank/DDBJ whole genome shotgun (WGS) entry which is preliminary data.</text>
</comment>
<dbReference type="Proteomes" id="UP000192501">
    <property type="component" value="Unassembled WGS sequence"/>
</dbReference>
<feature type="signal peptide" evidence="1">
    <location>
        <begin position="1"/>
        <end position="21"/>
    </location>
</feature>